<reference evidence="2" key="1">
    <citation type="journal article" date="2019" name="Int. J. Syst. Evol. Microbiol.">
        <title>The Global Catalogue of Microorganisms (GCM) 10K type strain sequencing project: providing services to taxonomists for standard genome sequencing and annotation.</title>
        <authorList>
            <consortium name="The Broad Institute Genomics Platform"/>
            <consortium name="The Broad Institute Genome Sequencing Center for Infectious Disease"/>
            <person name="Wu L."/>
            <person name="Ma J."/>
        </authorList>
    </citation>
    <scope>NUCLEOTIDE SEQUENCE [LARGE SCALE GENOMIC DNA]</scope>
    <source>
        <strain evidence="2">CGMCC 4.7275</strain>
    </source>
</reference>
<dbReference type="Proteomes" id="UP000660265">
    <property type="component" value="Unassembled WGS sequence"/>
</dbReference>
<protein>
    <submittedName>
        <fullName evidence="1">Uncharacterized protein</fullName>
    </submittedName>
</protein>
<comment type="caution">
    <text evidence="1">The sequence shown here is derived from an EMBL/GenBank/DDBJ whole genome shotgun (WGS) entry which is preliminary data.</text>
</comment>
<evidence type="ECO:0000313" key="2">
    <source>
        <dbReference type="Proteomes" id="UP000660265"/>
    </source>
</evidence>
<evidence type="ECO:0000313" key="1">
    <source>
        <dbReference type="EMBL" id="GGJ93061.1"/>
    </source>
</evidence>
<sequence>MVPDWAFSAETDAVFALLMLAWSSDAVSATRARATTRRRQVASPVRRGEVMREAWGVRGVRLGLWSTALQSEELGEFLDVSESALWP</sequence>
<keyword evidence="2" id="KW-1185">Reference proteome</keyword>
<proteinExistence type="predicted"/>
<name>A0ABQ2E3K4_9ACTN</name>
<gene>
    <name evidence="1" type="ORF">GCM10011583_25630</name>
</gene>
<accession>A0ABQ2E3K4</accession>
<organism evidence="1 2">
    <name type="scientific">Streptomyces camponoticapitis</name>
    <dbReference type="NCBI Taxonomy" id="1616125"/>
    <lineage>
        <taxon>Bacteria</taxon>
        <taxon>Bacillati</taxon>
        <taxon>Actinomycetota</taxon>
        <taxon>Actinomycetes</taxon>
        <taxon>Kitasatosporales</taxon>
        <taxon>Streptomycetaceae</taxon>
        <taxon>Streptomyces</taxon>
    </lineage>
</organism>
<dbReference type="EMBL" id="BMMV01000007">
    <property type="protein sequence ID" value="GGJ93061.1"/>
    <property type="molecule type" value="Genomic_DNA"/>
</dbReference>